<evidence type="ECO:0000313" key="3">
    <source>
        <dbReference type="EMBL" id="CAB9503068.1"/>
    </source>
</evidence>
<evidence type="ECO:0000256" key="1">
    <source>
        <dbReference type="SAM" id="Coils"/>
    </source>
</evidence>
<comment type="caution">
    <text evidence="3">The sequence shown here is derived from an EMBL/GenBank/DDBJ whole genome shotgun (WGS) entry which is preliminary data.</text>
</comment>
<evidence type="ECO:0000256" key="2">
    <source>
        <dbReference type="SAM" id="MobiDB-lite"/>
    </source>
</evidence>
<organism evidence="3 4">
    <name type="scientific">Seminavis robusta</name>
    <dbReference type="NCBI Taxonomy" id="568900"/>
    <lineage>
        <taxon>Eukaryota</taxon>
        <taxon>Sar</taxon>
        <taxon>Stramenopiles</taxon>
        <taxon>Ochrophyta</taxon>
        <taxon>Bacillariophyta</taxon>
        <taxon>Bacillariophyceae</taxon>
        <taxon>Bacillariophycidae</taxon>
        <taxon>Naviculales</taxon>
        <taxon>Naviculaceae</taxon>
        <taxon>Seminavis</taxon>
    </lineage>
</organism>
<feature type="coiled-coil region" evidence="1">
    <location>
        <begin position="78"/>
        <end position="105"/>
    </location>
</feature>
<name>A0A9N8HAN7_9STRA</name>
<dbReference type="Proteomes" id="UP001153069">
    <property type="component" value="Unassembled WGS sequence"/>
</dbReference>
<reference evidence="3" key="1">
    <citation type="submission" date="2020-06" db="EMBL/GenBank/DDBJ databases">
        <authorList>
            <consortium name="Plant Systems Biology data submission"/>
        </authorList>
    </citation>
    <scope>NUCLEOTIDE SEQUENCE</scope>
    <source>
        <strain evidence="3">D6</strain>
    </source>
</reference>
<proteinExistence type="predicted"/>
<accession>A0A9N8HAN7</accession>
<gene>
    <name evidence="3" type="ORF">SEMRO_155_G070370.1</name>
</gene>
<sequence length="120" mass="13378">MESTGDNKEDQITQLKAYLQTIMAKQEELKKALSVKNQKAAAARRLSTQIQGQSLRGLMDVSDSDKHGAETPGMQKRLDDYCQNVEELEKELEETTKLVNQVTLALSVLPADNTRCHQCG</sequence>
<keyword evidence="4" id="KW-1185">Reference proteome</keyword>
<keyword evidence="1" id="KW-0175">Coiled coil</keyword>
<dbReference type="AlphaFoldDB" id="A0A9N8HAN7"/>
<dbReference type="EMBL" id="CAICTM010000154">
    <property type="protein sequence ID" value="CAB9503068.1"/>
    <property type="molecule type" value="Genomic_DNA"/>
</dbReference>
<protein>
    <submittedName>
        <fullName evidence="3">Uncharacterized protein</fullName>
    </submittedName>
</protein>
<evidence type="ECO:0000313" key="4">
    <source>
        <dbReference type="Proteomes" id="UP001153069"/>
    </source>
</evidence>
<feature type="region of interest" description="Disordered" evidence="2">
    <location>
        <begin position="54"/>
        <end position="77"/>
    </location>
</feature>